<protein>
    <submittedName>
        <fullName evidence="2">Uncharacterized protein</fullName>
    </submittedName>
</protein>
<reference evidence="2" key="1">
    <citation type="journal article" date="2023" name="Plant J.">
        <title>The genome of the king protea, Protea cynaroides.</title>
        <authorList>
            <person name="Chang J."/>
            <person name="Duong T.A."/>
            <person name="Schoeman C."/>
            <person name="Ma X."/>
            <person name="Roodt D."/>
            <person name="Barker N."/>
            <person name="Li Z."/>
            <person name="Van de Peer Y."/>
            <person name="Mizrachi E."/>
        </authorList>
    </citation>
    <scope>NUCLEOTIDE SEQUENCE</scope>
    <source>
        <tissue evidence="2">Young leaves</tissue>
    </source>
</reference>
<name>A0A9Q0K582_9MAGN</name>
<accession>A0A9Q0K582</accession>
<proteinExistence type="predicted"/>
<organism evidence="2 3">
    <name type="scientific">Protea cynaroides</name>
    <dbReference type="NCBI Taxonomy" id="273540"/>
    <lineage>
        <taxon>Eukaryota</taxon>
        <taxon>Viridiplantae</taxon>
        <taxon>Streptophyta</taxon>
        <taxon>Embryophyta</taxon>
        <taxon>Tracheophyta</taxon>
        <taxon>Spermatophyta</taxon>
        <taxon>Magnoliopsida</taxon>
        <taxon>Proteales</taxon>
        <taxon>Proteaceae</taxon>
        <taxon>Protea</taxon>
    </lineage>
</organism>
<dbReference type="EMBL" id="JAMYWD010000009">
    <property type="protein sequence ID" value="KAJ4961908.1"/>
    <property type="molecule type" value="Genomic_DNA"/>
</dbReference>
<dbReference type="Proteomes" id="UP001141806">
    <property type="component" value="Unassembled WGS sequence"/>
</dbReference>
<feature type="region of interest" description="Disordered" evidence="1">
    <location>
        <begin position="1"/>
        <end position="51"/>
    </location>
</feature>
<feature type="region of interest" description="Disordered" evidence="1">
    <location>
        <begin position="230"/>
        <end position="249"/>
    </location>
</feature>
<feature type="region of interest" description="Disordered" evidence="1">
    <location>
        <begin position="143"/>
        <end position="169"/>
    </location>
</feature>
<feature type="compositionally biased region" description="Basic and acidic residues" evidence="1">
    <location>
        <begin position="22"/>
        <end position="42"/>
    </location>
</feature>
<keyword evidence="3" id="KW-1185">Reference proteome</keyword>
<sequence length="249" mass="28694">MLQPTTQLIQPRKEKKVLCTRASDKKRSDQFDKPMKTSETSKKPRLGNEQQLTGKISYPVRPSYVSLSSAYHSLNMPVLEIMHTMRNDPLMMRPPPMYTQPQDRNLRRFCHHHNEHVYYTDDYRHLKALINDNINNDHWAETEAGEDSGTKKDRDADSQNPQPRRRYPNFTNLNMISLLPWDSMLESEEKLHGQDEKQKTRSRSQLGSALCPTCQRGKLNSVAHLVVCQTKSEPDGRPMGFQSGSSTSP</sequence>
<comment type="caution">
    <text evidence="2">The sequence shown here is derived from an EMBL/GenBank/DDBJ whole genome shotgun (WGS) entry which is preliminary data.</text>
</comment>
<feature type="compositionally biased region" description="Basic and acidic residues" evidence="1">
    <location>
        <begin position="148"/>
        <end position="157"/>
    </location>
</feature>
<evidence type="ECO:0000313" key="2">
    <source>
        <dbReference type="EMBL" id="KAJ4961908.1"/>
    </source>
</evidence>
<evidence type="ECO:0000256" key="1">
    <source>
        <dbReference type="SAM" id="MobiDB-lite"/>
    </source>
</evidence>
<evidence type="ECO:0000313" key="3">
    <source>
        <dbReference type="Proteomes" id="UP001141806"/>
    </source>
</evidence>
<dbReference type="AlphaFoldDB" id="A0A9Q0K582"/>
<gene>
    <name evidence="2" type="ORF">NE237_021818</name>
</gene>